<reference evidence="3" key="1">
    <citation type="journal article" date="2019" name="Int. J. Syst. Evol. Microbiol.">
        <title>The Global Catalogue of Microorganisms (GCM) 10K type strain sequencing project: providing services to taxonomists for standard genome sequencing and annotation.</title>
        <authorList>
            <consortium name="The Broad Institute Genomics Platform"/>
            <consortium name="The Broad Institute Genome Sequencing Center for Infectious Disease"/>
            <person name="Wu L."/>
            <person name="Ma J."/>
        </authorList>
    </citation>
    <scope>NUCLEOTIDE SEQUENCE [LARGE SCALE GENOMIC DNA]</scope>
    <source>
        <strain evidence="3">KCTC 12848</strain>
    </source>
</reference>
<gene>
    <name evidence="2" type="ORF">ACFPFM_09870</name>
</gene>
<name>A0ABV9XXB2_9PSEU</name>
<feature type="compositionally biased region" description="Basic and acidic residues" evidence="1">
    <location>
        <begin position="77"/>
        <end position="87"/>
    </location>
</feature>
<protein>
    <recommendedName>
        <fullName evidence="4">Secreted protein</fullName>
    </recommendedName>
</protein>
<comment type="caution">
    <text evidence="2">The sequence shown here is derived from an EMBL/GenBank/DDBJ whole genome shotgun (WGS) entry which is preliminary data.</text>
</comment>
<organism evidence="2 3">
    <name type="scientific">Saccharothrix xinjiangensis</name>
    <dbReference type="NCBI Taxonomy" id="204798"/>
    <lineage>
        <taxon>Bacteria</taxon>
        <taxon>Bacillati</taxon>
        <taxon>Actinomycetota</taxon>
        <taxon>Actinomycetes</taxon>
        <taxon>Pseudonocardiales</taxon>
        <taxon>Pseudonocardiaceae</taxon>
        <taxon>Saccharothrix</taxon>
    </lineage>
</organism>
<dbReference type="EMBL" id="JBHSJB010000007">
    <property type="protein sequence ID" value="MFC5054063.1"/>
    <property type="molecule type" value="Genomic_DNA"/>
</dbReference>
<feature type="compositionally biased region" description="Polar residues" evidence="1">
    <location>
        <begin position="62"/>
        <end position="73"/>
    </location>
</feature>
<proteinExistence type="predicted"/>
<dbReference type="RefSeq" id="WP_344042878.1">
    <property type="nucleotide sequence ID" value="NZ_BAAAKE010000038.1"/>
</dbReference>
<evidence type="ECO:0008006" key="4">
    <source>
        <dbReference type="Google" id="ProtNLM"/>
    </source>
</evidence>
<keyword evidence="3" id="KW-1185">Reference proteome</keyword>
<evidence type="ECO:0000313" key="3">
    <source>
        <dbReference type="Proteomes" id="UP001595833"/>
    </source>
</evidence>
<accession>A0ABV9XXB2</accession>
<dbReference type="Proteomes" id="UP001595833">
    <property type="component" value="Unassembled WGS sequence"/>
</dbReference>
<evidence type="ECO:0000256" key="1">
    <source>
        <dbReference type="SAM" id="MobiDB-lite"/>
    </source>
</evidence>
<feature type="region of interest" description="Disordered" evidence="1">
    <location>
        <begin position="62"/>
        <end position="87"/>
    </location>
</feature>
<sequence>MAATWFFATSWVVASGDAIGQPAFTLHRPALERLAEEAPTSPPWSAGLYSFEHLGQWRGCTTTGTRDPATSTPWGLHLDRLGKRGET</sequence>
<evidence type="ECO:0000313" key="2">
    <source>
        <dbReference type="EMBL" id="MFC5054063.1"/>
    </source>
</evidence>